<gene>
    <name evidence="1" type="ORF">EZS28_054443</name>
</gene>
<dbReference type="OrthoDB" id="10072016at2759"/>
<proteinExistence type="predicted"/>
<sequence>MDNLRQHDTPEVQQLLRDANVKALIIPMNFSHELQLFDLSTFHDCKSILQDATSTYKNRAAFLHASFRVRPHSNPAVAEIDLQRFEERLHELFILEQ</sequence>
<reference evidence="1 2" key="1">
    <citation type="submission" date="2019-03" db="EMBL/GenBank/DDBJ databases">
        <title>Single cell metagenomics reveals metabolic interactions within the superorganism composed of flagellate Streblomastix strix and complex community of Bacteroidetes bacteria on its surface.</title>
        <authorList>
            <person name="Treitli S.C."/>
            <person name="Kolisko M."/>
            <person name="Husnik F."/>
            <person name="Keeling P."/>
            <person name="Hampl V."/>
        </authorList>
    </citation>
    <scope>NUCLEOTIDE SEQUENCE [LARGE SCALE GENOMIC DNA]</scope>
    <source>
        <strain evidence="1">ST1C</strain>
    </source>
</reference>
<evidence type="ECO:0008006" key="3">
    <source>
        <dbReference type="Google" id="ProtNLM"/>
    </source>
</evidence>
<comment type="caution">
    <text evidence="1">The sequence shown here is derived from an EMBL/GenBank/DDBJ whole genome shotgun (WGS) entry which is preliminary data.</text>
</comment>
<protein>
    <recommendedName>
        <fullName evidence="3">DDE-1 domain-containing protein</fullName>
    </recommendedName>
</protein>
<dbReference type="EMBL" id="SNRW01044945">
    <property type="protein sequence ID" value="KAA6322376.1"/>
    <property type="molecule type" value="Genomic_DNA"/>
</dbReference>
<evidence type="ECO:0000313" key="1">
    <source>
        <dbReference type="EMBL" id="KAA6322376.1"/>
    </source>
</evidence>
<name>A0A5J4QKI7_9EUKA</name>
<accession>A0A5J4QKI7</accession>
<evidence type="ECO:0000313" key="2">
    <source>
        <dbReference type="Proteomes" id="UP000324800"/>
    </source>
</evidence>
<organism evidence="1 2">
    <name type="scientific">Streblomastix strix</name>
    <dbReference type="NCBI Taxonomy" id="222440"/>
    <lineage>
        <taxon>Eukaryota</taxon>
        <taxon>Metamonada</taxon>
        <taxon>Preaxostyla</taxon>
        <taxon>Oxymonadida</taxon>
        <taxon>Streblomastigidae</taxon>
        <taxon>Streblomastix</taxon>
    </lineage>
</organism>
<dbReference type="Proteomes" id="UP000324800">
    <property type="component" value="Unassembled WGS sequence"/>
</dbReference>
<dbReference type="AlphaFoldDB" id="A0A5J4QKI7"/>